<feature type="transmembrane region" description="Helical" evidence="9">
    <location>
        <begin position="48"/>
        <end position="71"/>
    </location>
</feature>
<evidence type="ECO:0000256" key="2">
    <source>
        <dbReference type="ARBA" id="ARBA00010992"/>
    </source>
</evidence>
<dbReference type="PANTHER" id="PTHR48020:SF12">
    <property type="entry name" value="PROTON MYO-INOSITOL COTRANSPORTER"/>
    <property type="match status" value="1"/>
</dbReference>
<dbReference type="InterPro" id="IPR005829">
    <property type="entry name" value="Sugar_transporter_CS"/>
</dbReference>
<dbReference type="PROSITE" id="PS00216">
    <property type="entry name" value="SUGAR_TRANSPORT_1"/>
    <property type="match status" value="2"/>
</dbReference>
<dbReference type="RefSeq" id="WP_309559955.1">
    <property type="nucleotide sequence ID" value="NZ_JAVJIU010000001.1"/>
</dbReference>
<feature type="transmembrane region" description="Helical" evidence="9">
    <location>
        <begin position="107"/>
        <end position="129"/>
    </location>
</feature>
<feature type="transmembrane region" description="Helical" evidence="9">
    <location>
        <begin position="297"/>
        <end position="314"/>
    </location>
</feature>
<feature type="transmembrane region" description="Helical" evidence="9">
    <location>
        <begin position="175"/>
        <end position="198"/>
    </location>
</feature>
<feature type="transmembrane region" description="Helical" evidence="9">
    <location>
        <begin position="351"/>
        <end position="373"/>
    </location>
</feature>
<dbReference type="PRINTS" id="PR00171">
    <property type="entry name" value="SUGRTRNSPORT"/>
</dbReference>
<accession>A0ABU1EKZ8</accession>
<dbReference type="EMBL" id="JAVJIU010000001">
    <property type="protein sequence ID" value="MDR5589053.1"/>
    <property type="molecule type" value="Genomic_DNA"/>
</dbReference>
<feature type="domain" description="Major facilitator superfamily (MFS) profile" evidence="10">
    <location>
        <begin position="17"/>
        <end position="440"/>
    </location>
</feature>
<evidence type="ECO:0000256" key="3">
    <source>
        <dbReference type="ARBA" id="ARBA00022448"/>
    </source>
</evidence>
<dbReference type="PANTHER" id="PTHR48020">
    <property type="entry name" value="PROTON MYO-INOSITOL COTRANSPORTER"/>
    <property type="match status" value="1"/>
</dbReference>
<keyword evidence="7 9" id="KW-0472">Membrane</keyword>
<keyword evidence="12" id="KW-1185">Reference proteome</keyword>
<dbReference type="InterPro" id="IPR020846">
    <property type="entry name" value="MFS_dom"/>
</dbReference>
<comment type="caution">
    <text evidence="11">The sequence shown here is derived from an EMBL/GenBank/DDBJ whole genome shotgun (WGS) entry which is preliminary data.</text>
</comment>
<evidence type="ECO:0000256" key="7">
    <source>
        <dbReference type="ARBA" id="ARBA00023136"/>
    </source>
</evidence>
<dbReference type="InterPro" id="IPR005828">
    <property type="entry name" value="MFS_sugar_transport-like"/>
</dbReference>
<feature type="transmembrane region" description="Helical" evidence="9">
    <location>
        <begin position="20"/>
        <end position="42"/>
    </location>
</feature>
<name>A0ABU1EKZ8_9FLAO</name>
<comment type="subcellular location">
    <subcellularLocation>
        <location evidence="1">Cell membrane</location>
        <topology evidence="1">Multi-pass membrane protein</topology>
    </subcellularLocation>
</comment>
<keyword evidence="4" id="KW-1003">Cell membrane</keyword>
<feature type="transmembrane region" description="Helical" evidence="9">
    <location>
        <begin position="254"/>
        <end position="277"/>
    </location>
</feature>
<dbReference type="Gene3D" id="1.20.1250.20">
    <property type="entry name" value="MFS general substrate transporter like domains"/>
    <property type="match status" value="2"/>
</dbReference>
<evidence type="ECO:0000256" key="5">
    <source>
        <dbReference type="ARBA" id="ARBA00022692"/>
    </source>
</evidence>
<proteinExistence type="inferred from homology"/>
<dbReference type="Proteomes" id="UP001257234">
    <property type="component" value="Unassembled WGS sequence"/>
</dbReference>
<reference evidence="12" key="1">
    <citation type="submission" date="2023-07" db="EMBL/GenBank/DDBJ databases">
        <title>Christiangramia sp. SM2212., a novel bacterium of the family Flavobacteriaceae isolated from the sea sediment.</title>
        <authorList>
            <person name="Wang J."/>
            <person name="Zhang X."/>
        </authorList>
    </citation>
    <scope>NUCLEOTIDE SEQUENCE [LARGE SCALE GENOMIC DNA]</scope>
    <source>
        <strain evidence="12">SM2212</strain>
    </source>
</reference>
<evidence type="ECO:0000313" key="11">
    <source>
        <dbReference type="EMBL" id="MDR5589053.1"/>
    </source>
</evidence>
<dbReference type="InterPro" id="IPR003663">
    <property type="entry name" value="Sugar/inositol_transpt"/>
</dbReference>
<evidence type="ECO:0000256" key="9">
    <source>
        <dbReference type="SAM" id="Phobius"/>
    </source>
</evidence>
<dbReference type="InterPro" id="IPR047984">
    <property type="entry name" value="XylE-like"/>
</dbReference>
<dbReference type="Pfam" id="PF00083">
    <property type="entry name" value="Sugar_tr"/>
    <property type="match status" value="1"/>
</dbReference>
<feature type="transmembrane region" description="Helical" evidence="9">
    <location>
        <begin position="141"/>
        <end position="163"/>
    </location>
</feature>
<evidence type="ECO:0000256" key="4">
    <source>
        <dbReference type="ARBA" id="ARBA00022475"/>
    </source>
</evidence>
<dbReference type="InterPro" id="IPR050814">
    <property type="entry name" value="Myo-inositol_Transporter"/>
</dbReference>
<sequence length="462" mass="50531">MAELIPDQVSKTYIIKITTVAALGGLLFGYDTAVIAGAIGFLQEKFELSPVLVGWAASSAIWGCVAGAMVAGYASDKWGRKKVLIFTALLFFISALGSAIANDLTPFVLARFIGGLGVRAASMLSPLYISEVAPAKIRGTLVSVYQLAIVLGINIIYIVNYWISGYGTADWNINYGWRYMLGSETIPAIIFFALLFTVPESPRWLLKKGKDLVARDILKKVNGKQASEIETEIKSTLNEEKGSLKELFGKRYRMALTIGVVLALFSQITGINAVIYFAPEIFKSIGIGVESALSQTILIGLINTIFTFVALGLIDNAGRRNLLLVGVSGMIVCLLGTGLCFYFEIFEGPWLLLFILGFIASFASSLGPIPWVLISEIFPTKTRGIAMSVCTLILWLGVILITQLTPVLLDQIGGAGTFFIFMVNALILLVFTWKFVPETKQKSLEEIEKGWRENDLIKMENR</sequence>
<dbReference type="CDD" id="cd17359">
    <property type="entry name" value="MFS_XylE_like"/>
    <property type="match status" value="1"/>
</dbReference>
<evidence type="ECO:0000256" key="1">
    <source>
        <dbReference type="ARBA" id="ARBA00004651"/>
    </source>
</evidence>
<evidence type="ECO:0000313" key="12">
    <source>
        <dbReference type="Proteomes" id="UP001257234"/>
    </source>
</evidence>
<feature type="transmembrane region" description="Helical" evidence="9">
    <location>
        <begin position="83"/>
        <end position="101"/>
    </location>
</feature>
<feature type="transmembrane region" description="Helical" evidence="9">
    <location>
        <begin position="321"/>
        <end position="345"/>
    </location>
</feature>
<gene>
    <name evidence="11" type="ORF">RE431_00270</name>
</gene>
<keyword evidence="3 8" id="KW-0813">Transport</keyword>
<protein>
    <submittedName>
        <fullName evidence="11">Sugar porter family MFS transporter</fullName>
    </submittedName>
</protein>
<evidence type="ECO:0000259" key="10">
    <source>
        <dbReference type="PROSITE" id="PS50850"/>
    </source>
</evidence>
<dbReference type="PROSITE" id="PS50850">
    <property type="entry name" value="MFS"/>
    <property type="match status" value="1"/>
</dbReference>
<comment type="similarity">
    <text evidence="2 8">Belongs to the major facilitator superfamily. Sugar transporter (TC 2.A.1.1) family.</text>
</comment>
<evidence type="ECO:0000256" key="6">
    <source>
        <dbReference type="ARBA" id="ARBA00022989"/>
    </source>
</evidence>
<feature type="transmembrane region" description="Helical" evidence="9">
    <location>
        <begin position="415"/>
        <end position="436"/>
    </location>
</feature>
<organism evidence="11 12">
    <name type="scientific">Christiangramia sediminicola</name>
    <dbReference type="NCBI Taxonomy" id="3073267"/>
    <lineage>
        <taxon>Bacteria</taxon>
        <taxon>Pseudomonadati</taxon>
        <taxon>Bacteroidota</taxon>
        <taxon>Flavobacteriia</taxon>
        <taxon>Flavobacteriales</taxon>
        <taxon>Flavobacteriaceae</taxon>
        <taxon>Christiangramia</taxon>
    </lineage>
</organism>
<keyword evidence="5 9" id="KW-0812">Transmembrane</keyword>
<dbReference type="SUPFAM" id="SSF103473">
    <property type="entry name" value="MFS general substrate transporter"/>
    <property type="match status" value="1"/>
</dbReference>
<dbReference type="NCBIfam" id="TIGR00879">
    <property type="entry name" value="SP"/>
    <property type="match status" value="1"/>
</dbReference>
<keyword evidence="6 9" id="KW-1133">Transmembrane helix</keyword>
<evidence type="ECO:0000256" key="8">
    <source>
        <dbReference type="RuleBase" id="RU003346"/>
    </source>
</evidence>
<dbReference type="InterPro" id="IPR036259">
    <property type="entry name" value="MFS_trans_sf"/>
</dbReference>
<feature type="transmembrane region" description="Helical" evidence="9">
    <location>
        <begin position="385"/>
        <end position="409"/>
    </location>
</feature>